<dbReference type="InterPro" id="IPR044986">
    <property type="entry name" value="KIF15/KIN-12"/>
</dbReference>
<dbReference type="Proteomes" id="UP000515135">
    <property type="component" value="Unplaced"/>
</dbReference>
<evidence type="ECO:0000256" key="12">
    <source>
        <dbReference type="SAM" id="MobiDB-lite"/>
    </source>
</evidence>
<dbReference type="PRINTS" id="PR00380">
    <property type="entry name" value="KINESINHEAVY"/>
</dbReference>
<keyword evidence="2" id="KW-0963">Cytoplasm</keyword>
<dbReference type="InterPro" id="IPR001752">
    <property type="entry name" value="Kinesin_motor_dom"/>
</dbReference>
<evidence type="ECO:0000256" key="10">
    <source>
        <dbReference type="PROSITE-ProRule" id="PRU00283"/>
    </source>
</evidence>
<keyword evidence="7 10" id="KW-0505">Motor protein</keyword>
<dbReference type="GO" id="GO:0003777">
    <property type="term" value="F:microtubule motor activity"/>
    <property type="evidence" value="ECO:0007669"/>
    <property type="project" value="InterPro"/>
</dbReference>
<dbReference type="RefSeq" id="XP_019640116.1">
    <property type="nucleotide sequence ID" value="XM_019784557.1"/>
</dbReference>
<dbReference type="InterPro" id="IPR019821">
    <property type="entry name" value="Kinesin_motor_CS"/>
</dbReference>
<keyword evidence="3" id="KW-0493">Microtubule</keyword>
<evidence type="ECO:0000256" key="2">
    <source>
        <dbReference type="ARBA" id="ARBA00022490"/>
    </source>
</evidence>
<evidence type="ECO:0000256" key="5">
    <source>
        <dbReference type="ARBA" id="ARBA00022840"/>
    </source>
</evidence>
<name>A0A6P5AEA8_BRABE</name>
<feature type="domain" description="Kinesin motor" evidence="13">
    <location>
        <begin position="18"/>
        <end position="354"/>
    </location>
</feature>
<reference evidence="15" key="1">
    <citation type="submission" date="2025-08" db="UniProtKB">
        <authorList>
            <consortium name="RefSeq"/>
        </authorList>
    </citation>
    <scope>IDENTIFICATION</scope>
    <source>
        <tissue evidence="15">Gonad</tissue>
    </source>
</reference>
<organism evidence="14 15">
    <name type="scientific">Branchiostoma belcheri</name>
    <name type="common">Amphioxus</name>
    <dbReference type="NCBI Taxonomy" id="7741"/>
    <lineage>
        <taxon>Eukaryota</taxon>
        <taxon>Metazoa</taxon>
        <taxon>Chordata</taxon>
        <taxon>Cephalochordata</taxon>
        <taxon>Leptocardii</taxon>
        <taxon>Amphioxiformes</taxon>
        <taxon>Branchiostomatidae</taxon>
        <taxon>Branchiostoma</taxon>
    </lineage>
</organism>
<dbReference type="GO" id="GO:0005813">
    <property type="term" value="C:centrosome"/>
    <property type="evidence" value="ECO:0007669"/>
    <property type="project" value="UniProtKB-ARBA"/>
</dbReference>
<feature type="binding site" evidence="10">
    <location>
        <begin position="99"/>
        <end position="106"/>
    </location>
    <ligand>
        <name>ATP</name>
        <dbReference type="ChEBI" id="CHEBI:30616"/>
    </ligand>
</feature>
<comment type="subcellular location">
    <subcellularLocation>
        <location evidence="1">Cytoplasm</location>
        <location evidence="1">Cytoskeleton</location>
        <location evidence="1">Spindle</location>
    </subcellularLocation>
</comment>
<dbReference type="Pfam" id="PF15908">
    <property type="entry name" value="HMMR_C"/>
    <property type="match status" value="1"/>
</dbReference>
<dbReference type="Gene3D" id="3.40.850.10">
    <property type="entry name" value="Kinesin motor domain"/>
    <property type="match status" value="1"/>
</dbReference>
<sequence>MAPTTDSKAGVTSTEEDSIKVYVRVRPPDEAEDSYEQSMCLAVQAPNVIVMDCKPDPRRYTFDHVADINTTQEAVFGAVGRKIIESCVGGYNGTIFAYGQTGSGKTFTMLGPLEDGDDFRHELRGVIPRSFEYLFNLISREQEKRGDAVEFVTRCSFLEIYNEQIFDLLDTASTGLHLRENIKKGVFVDGLIEQNVTSAVEAHQVLSAGWVNRRVASTSMNRESSRSHAVFTLTIESKEKKGGVMNIRCSQLNLVDLAGSERQKDTHTAGVRLKEAGSINKSLSALGNVIMALVDIAHGKTRHVPYRDSKLSFLLRDSLGGNAKTYIIANVHPGSKCFGETLSTLNFARRAKMIKNKAVVNEDLHGNVSQLQAEIKKLKEELADYKAGGVPQHLGGSAQGDGGAVDSKYKKWFCDAMFLRNKAEEEQKAKEDKIHQLEDLCKKKEKFVQSSKMIIKLRESHISCLEKGGAGALGDTEKDQIIRDLRQEIELLKDQVNHHPEVTRLAMENHGLRKKLKELRTPEYLSNKAYSAQQVMELENSFKELMAKDDGGAPAVDRRTSLTAAGTPLAADTVSAATVEKLKSKVQKLQEELDMTKENLHQMEGSWEKQKLELESELASYKTSTQELEKVLEACQVRNRINRTTLNDIHMETIKNLTPSKKALYHLRNRVVQQPIPFDLEGETGEEKSEDIDSVLPPPEMIQQCAEALHDEIRQLQDVNNSLTRDLENRETELLKLKQCSAKYEHQVEQLNQRLSTKETKLSQLTTEEAKLQEQFKELTDNNSVLTDEVSDLRVVLSSADRELSDSKQKMEELQAKYNSQLAELESKVVGLSGELSTTRQDMDHVEEEKMQLQDMLDSLQQELQFLKHQQQEKEALLHQEKTCSAQLEKEKQSLAEQLEDQRAENKTLQARLEQEMTEQEELTRVNQDLATLKAQHEGLVTQYQDKLAELCQVSKELEQAKGTVQTLQKRQAEDKEALSNLMSTAQDLRQQVHDKTSQLASVESELAERVQAIQMAESVREEHLQTIAALQQETTELQLQVEREKSSQECEISMLREDLSYTTELYSQLTEELEKQNQHLAASQTQTEEATRKMLEIQNLLIDKDNELRDMKRQFEEKLREVEQQAIIEISPETPERTELKGLIDRQNEELDKLRADQATVMAQLDQYETARKLKNEEICALKTEKENLKAERDLLATTLQGLEYKLEANREEAEQRDALYQFEVDNLKRNMASQKTALDEAIKTKDESVQLTMQLQQDLDDFKEQQTKLDESTAMMAEELVRLQSLEAKHFEEKETLRSCLEETMEEKTRIGKELKKIEAKCEQLSMENTKLVGHQNHNQKIQLHVAIKKENNELKDEIAKLRKQLWQKNNQLSQREADAGRSRHKSADAGTQGRNKENHHLGPQNVIV</sequence>
<keyword evidence="5 10" id="KW-0067">ATP-binding</keyword>
<feature type="coiled-coil region" evidence="11">
    <location>
        <begin position="986"/>
        <end position="1246"/>
    </location>
</feature>
<dbReference type="GO" id="GO:0000278">
    <property type="term" value="P:mitotic cell cycle"/>
    <property type="evidence" value="ECO:0007669"/>
    <property type="project" value="UniProtKB-ARBA"/>
</dbReference>
<evidence type="ECO:0000256" key="7">
    <source>
        <dbReference type="ARBA" id="ARBA00023175"/>
    </source>
</evidence>
<evidence type="ECO:0000313" key="14">
    <source>
        <dbReference type="Proteomes" id="UP000515135"/>
    </source>
</evidence>
<dbReference type="PROSITE" id="PS00411">
    <property type="entry name" value="KINESIN_MOTOR_1"/>
    <property type="match status" value="1"/>
</dbReference>
<feature type="coiled-coil region" evidence="11">
    <location>
        <begin position="579"/>
        <end position="631"/>
    </location>
</feature>
<dbReference type="PROSITE" id="PS50067">
    <property type="entry name" value="KINESIN_MOTOR_2"/>
    <property type="match status" value="1"/>
</dbReference>
<dbReference type="InterPro" id="IPR027417">
    <property type="entry name" value="P-loop_NTPase"/>
</dbReference>
<evidence type="ECO:0000313" key="15">
    <source>
        <dbReference type="RefSeq" id="XP_019640116.1"/>
    </source>
</evidence>
<dbReference type="PANTHER" id="PTHR37739:SF8">
    <property type="entry name" value="KINESIN-LIKE PROTEIN KIN-12D"/>
    <property type="match status" value="1"/>
</dbReference>
<evidence type="ECO:0000256" key="8">
    <source>
        <dbReference type="ARBA" id="ARBA00023212"/>
    </source>
</evidence>
<dbReference type="GO" id="GO:0005524">
    <property type="term" value="F:ATP binding"/>
    <property type="evidence" value="ECO:0007669"/>
    <property type="project" value="UniProtKB-UniRule"/>
</dbReference>
<keyword evidence="8" id="KW-0206">Cytoskeleton</keyword>
<evidence type="ECO:0000256" key="3">
    <source>
        <dbReference type="ARBA" id="ARBA00022701"/>
    </source>
</evidence>
<dbReference type="OrthoDB" id="3176171at2759"/>
<dbReference type="InterPro" id="IPR036961">
    <property type="entry name" value="Kinesin_motor_dom_sf"/>
</dbReference>
<dbReference type="PANTHER" id="PTHR37739">
    <property type="entry name" value="KINESIN-LIKE PROTEIN KIN-12D"/>
    <property type="match status" value="1"/>
</dbReference>
<dbReference type="FunFam" id="3.40.850.10:FF:000034">
    <property type="entry name" value="Kinesin family member 15"/>
    <property type="match status" value="1"/>
</dbReference>
<dbReference type="Pfam" id="PF00225">
    <property type="entry name" value="Kinesin"/>
    <property type="match status" value="1"/>
</dbReference>
<dbReference type="SMART" id="SM00129">
    <property type="entry name" value="KISc"/>
    <property type="match status" value="1"/>
</dbReference>
<keyword evidence="14" id="KW-1185">Reference proteome</keyword>
<keyword evidence="6 11" id="KW-0175">Coiled coil</keyword>
<dbReference type="KEGG" id="bbel:109481939"/>
<dbReference type="GO" id="GO:0008017">
    <property type="term" value="F:microtubule binding"/>
    <property type="evidence" value="ECO:0007669"/>
    <property type="project" value="InterPro"/>
</dbReference>
<comment type="similarity">
    <text evidence="9">Belongs to the TRAFAC class myosin-kinesin ATPase superfamily. Kinesin family. KIN-12 subfamily.</text>
</comment>
<accession>A0A6P5AEA8</accession>
<evidence type="ECO:0000256" key="6">
    <source>
        <dbReference type="ARBA" id="ARBA00023054"/>
    </source>
</evidence>
<dbReference type="SUPFAM" id="SSF57997">
    <property type="entry name" value="Tropomyosin"/>
    <property type="match status" value="1"/>
</dbReference>
<feature type="compositionally biased region" description="Basic and acidic residues" evidence="12">
    <location>
        <begin position="1378"/>
        <end position="1390"/>
    </location>
</feature>
<dbReference type="GO" id="GO:0007018">
    <property type="term" value="P:microtubule-based movement"/>
    <property type="evidence" value="ECO:0007669"/>
    <property type="project" value="InterPro"/>
</dbReference>
<evidence type="ECO:0000256" key="9">
    <source>
        <dbReference type="ARBA" id="ARBA00034488"/>
    </source>
</evidence>
<evidence type="ECO:0000256" key="11">
    <source>
        <dbReference type="SAM" id="Coils"/>
    </source>
</evidence>
<dbReference type="CDD" id="cd01373">
    <property type="entry name" value="KISc_KLP2_like"/>
    <property type="match status" value="1"/>
</dbReference>
<dbReference type="InterPro" id="IPR031794">
    <property type="entry name" value="HMMR_C"/>
</dbReference>
<evidence type="ECO:0000256" key="1">
    <source>
        <dbReference type="ARBA" id="ARBA00004186"/>
    </source>
</evidence>
<dbReference type="GO" id="GO:0005829">
    <property type="term" value="C:cytosol"/>
    <property type="evidence" value="ECO:0007669"/>
    <property type="project" value="UniProtKB-ARBA"/>
</dbReference>
<feature type="coiled-coil region" evidence="11">
    <location>
        <begin position="361"/>
        <end position="388"/>
    </location>
</feature>
<keyword evidence="4 10" id="KW-0547">Nucleotide-binding</keyword>
<dbReference type="SUPFAM" id="SSF52540">
    <property type="entry name" value="P-loop containing nucleoside triphosphate hydrolases"/>
    <property type="match status" value="1"/>
</dbReference>
<dbReference type="GO" id="GO:0005819">
    <property type="term" value="C:spindle"/>
    <property type="evidence" value="ECO:0007669"/>
    <property type="project" value="UniProtKB-SubCell"/>
</dbReference>
<feature type="coiled-coil region" evidence="11">
    <location>
        <begin position="706"/>
        <end position="961"/>
    </location>
</feature>
<proteinExistence type="inferred from homology"/>
<feature type="region of interest" description="Disordered" evidence="12">
    <location>
        <begin position="1372"/>
        <end position="1411"/>
    </location>
</feature>
<evidence type="ECO:0000259" key="13">
    <source>
        <dbReference type="PROSITE" id="PS50067"/>
    </source>
</evidence>
<dbReference type="GeneID" id="109481939"/>
<gene>
    <name evidence="15" type="primary">LOC109481939</name>
</gene>
<dbReference type="Gene3D" id="1.10.287.1490">
    <property type="match status" value="1"/>
</dbReference>
<protein>
    <submittedName>
        <fullName evidence="15">Kinesin-like protein KIF15</fullName>
    </submittedName>
</protein>
<dbReference type="GO" id="GO:0005874">
    <property type="term" value="C:microtubule"/>
    <property type="evidence" value="ECO:0007669"/>
    <property type="project" value="UniProtKB-KW"/>
</dbReference>
<evidence type="ECO:0000256" key="4">
    <source>
        <dbReference type="ARBA" id="ARBA00022741"/>
    </source>
</evidence>